<accession>A0A6J4SJA1</accession>
<reference evidence="1" key="1">
    <citation type="submission" date="2020-02" db="EMBL/GenBank/DDBJ databases">
        <authorList>
            <person name="Meier V. D."/>
        </authorList>
    </citation>
    <scope>NUCLEOTIDE SEQUENCE</scope>
    <source>
        <strain evidence="1">AVDCRST_MAG53</strain>
    </source>
</reference>
<protein>
    <submittedName>
        <fullName evidence="1">Uncharacterized protein</fullName>
    </submittedName>
</protein>
<gene>
    <name evidence="1" type="ORF">AVDCRST_MAG53-1890</name>
</gene>
<organism evidence="1">
    <name type="scientific">uncultured Solirubrobacteraceae bacterium</name>
    <dbReference type="NCBI Taxonomy" id="1162706"/>
    <lineage>
        <taxon>Bacteria</taxon>
        <taxon>Bacillati</taxon>
        <taxon>Actinomycetota</taxon>
        <taxon>Thermoleophilia</taxon>
        <taxon>Solirubrobacterales</taxon>
        <taxon>Solirubrobacteraceae</taxon>
        <taxon>environmental samples</taxon>
    </lineage>
</organism>
<proteinExistence type="predicted"/>
<sequence length="23" mass="2593">MVRSVVRTPKLMLLEQIAQPLAV</sequence>
<dbReference type="AlphaFoldDB" id="A0A6J4SJA1"/>
<evidence type="ECO:0000313" key="1">
    <source>
        <dbReference type="EMBL" id="CAA9500025.1"/>
    </source>
</evidence>
<feature type="non-terminal residue" evidence="1">
    <location>
        <position position="23"/>
    </location>
</feature>
<name>A0A6J4SJA1_9ACTN</name>
<dbReference type="EMBL" id="CADCVR010000063">
    <property type="protein sequence ID" value="CAA9500025.1"/>
    <property type="molecule type" value="Genomic_DNA"/>
</dbReference>